<sequence length="74" mass="8488">MKEVQQLTQNITTGPHPGQPGACMAQYNHHIHSHSHHHHSNPHNQQMPYMQHMNYGNYGTTGWRPPGASFPTFY</sequence>
<name>A0A4R5VV62_9BACI</name>
<accession>A0A4R5VV62</accession>
<gene>
    <name evidence="2" type="ORF">E2K98_06385</name>
</gene>
<protein>
    <submittedName>
        <fullName evidence="2">Uncharacterized protein</fullName>
    </submittedName>
</protein>
<feature type="compositionally biased region" description="Polar residues" evidence="1">
    <location>
        <begin position="1"/>
        <end position="13"/>
    </location>
</feature>
<proteinExistence type="predicted"/>
<reference evidence="2 3" key="1">
    <citation type="submission" date="2019-03" db="EMBL/GenBank/DDBJ databases">
        <title>Bacillus niacini sp. nov. a Nicotinate-Metabolizing Mesophile Isolated from Soil.</title>
        <authorList>
            <person name="Zhang G."/>
        </authorList>
    </citation>
    <scope>NUCLEOTIDE SEQUENCE [LARGE SCALE GENOMIC DNA]</scope>
    <source>
        <strain evidence="2 3">WN066</strain>
    </source>
</reference>
<organism evidence="2 3">
    <name type="scientific">Bacillus salipaludis</name>
    <dbReference type="NCBI Taxonomy" id="2547811"/>
    <lineage>
        <taxon>Bacteria</taxon>
        <taxon>Bacillati</taxon>
        <taxon>Bacillota</taxon>
        <taxon>Bacilli</taxon>
        <taxon>Bacillales</taxon>
        <taxon>Bacillaceae</taxon>
        <taxon>Bacillus</taxon>
    </lineage>
</organism>
<comment type="caution">
    <text evidence="2">The sequence shown here is derived from an EMBL/GenBank/DDBJ whole genome shotgun (WGS) entry which is preliminary data.</text>
</comment>
<dbReference type="AlphaFoldDB" id="A0A4R5VV62"/>
<evidence type="ECO:0000313" key="3">
    <source>
        <dbReference type="Proteomes" id="UP000295132"/>
    </source>
</evidence>
<dbReference type="EMBL" id="SMYO01000003">
    <property type="protein sequence ID" value="TDK63079.1"/>
    <property type="molecule type" value="Genomic_DNA"/>
</dbReference>
<evidence type="ECO:0000256" key="1">
    <source>
        <dbReference type="SAM" id="MobiDB-lite"/>
    </source>
</evidence>
<dbReference type="Proteomes" id="UP000295132">
    <property type="component" value="Unassembled WGS sequence"/>
</dbReference>
<evidence type="ECO:0000313" key="2">
    <source>
        <dbReference type="EMBL" id="TDK63079.1"/>
    </source>
</evidence>
<feature type="region of interest" description="Disordered" evidence="1">
    <location>
        <begin position="1"/>
        <end position="22"/>
    </location>
</feature>